<evidence type="ECO:0000313" key="2">
    <source>
        <dbReference type="EMBL" id="CUA77980.1"/>
    </source>
</evidence>
<protein>
    <submittedName>
        <fullName evidence="2">Uncharacterized protein</fullName>
    </submittedName>
</protein>
<accession>A0A0K6GHL1</accession>
<organism evidence="2 3">
    <name type="scientific">Rhizoctonia solani</name>
    <dbReference type="NCBI Taxonomy" id="456999"/>
    <lineage>
        <taxon>Eukaryota</taxon>
        <taxon>Fungi</taxon>
        <taxon>Dikarya</taxon>
        <taxon>Basidiomycota</taxon>
        <taxon>Agaricomycotina</taxon>
        <taxon>Agaricomycetes</taxon>
        <taxon>Cantharellales</taxon>
        <taxon>Ceratobasidiaceae</taxon>
        <taxon>Rhizoctonia</taxon>
    </lineage>
</organism>
<feature type="region of interest" description="Disordered" evidence="1">
    <location>
        <begin position="339"/>
        <end position="372"/>
    </location>
</feature>
<feature type="compositionally biased region" description="Polar residues" evidence="1">
    <location>
        <begin position="240"/>
        <end position="250"/>
    </location>
</feature>
<feature type="compositionally biased region" description="Acidic residues" evidence="1">
    <location>
        <begin position="213"/>
        <end position="222"/>
    </location>
</feature>
<name>A0A0K6GHL1_9AGAM</name>
<reference evidence="2 3" key="1">
    <citation type="submission" date="2015-07" db="EMBL/GenBank/DDBJ databases">
        <authorList>
            <person name="Noorani M."/>
        </authorList>
    </citation>
    <scope>NUCLEOTIDE SEQUENCE [LARGE SCALE GENOMIC DNA]</scope>
    <source>
        <strain evidence="2">BBA 69670</strain>
    </source>
</reference>
<dbReference type="Proteomes" id="UP000044841">
    <property type="component" value="Unassembled WGS sequence"/>
</dbReference>
<keyword evidence="3" id="KW-1185">Reference proteome</keyword>
<dbReference type="EMBL" id="CYGV01001933">
    <property type="protein sequence ID" value="CUA77980.1"/>
    <property type="molecule type" value="Genomic_DNA"/>
</dbReference>
<feature type="region of interest" description="Disordered" evidence="1">
    <location>
        <begin position="203"/>
        <end position="252"/>
    </location>
</feature>
<dbReference type="AlphaFoldDB" id="A0A0K6GHL1"/>
<sequence length="387" mass="44155">MERLVEREAKYKHVRKHGHLFGDKHGCYFNPYTYSPINNKTFKRIIRPPGVSICRTSKPVHELMGLRDDYELRLEIGEMVRHASTLFQPKDIVLKPDECLSYFKHYSLAARMRIYKYMYIRFPFLYHFRTDSDKGNWVIDGICNSSIMSRNLYLKAKRLPTDFDLKQNISDSIENDESMDELEEPEIPSGYEDDYALYAGASRSNKRPCPSEIDAEASDDYNVDSRSPKKRRGGPEDSLPGSSVVRTKPTTGEVLDVDHGVVRRRAHRDVLGTPNDKTGRTFIAGSAGERDRCKHARIASTSRGVVKIEYCSDDEPVQHENHVFSVPELKPVLRPEGITETKAKNAESNGRNRRIDTQPAVEGPPPQSAPSAFGVWLSTITFGLWKW</sequence>
<gene>
    <name evidence="2" type="ORF">RSOLAG22IIIB_06901</name>
</gene>
<evidence type="ECO:0000313" key="3">
    <source>
        <dbReference type="Proteomes" id="UP000044841"/>
    </source>
</evidence>
<evidence type="ECO:0000256" key="1">
    <source>
        <dbReference type="SAM" id="MobiDB-lite"/>
    </source>
</evidence>
<proteinExistence type="predicted"/>